<protein>
    <submittedName>
        <fullName evidence="1">Uncharacterized protein</fullName>
    </submittedName>
</protein>
<organism evidence="1">
    <name type="scientific">marine sediment metagenome</name>
    <dbReference type="NCBI Taxonomy" id="412755"/>
    <lineage>
        <taxon>unclassified sequences</taxon>
        <taxon>metagenomes</taxon>
        <taxon>ecological metagenomes</taxon>
    </lineage>
</organism>
<evidence type="ECO:0000313" key="1">
    <source>
        <dbReference type="EMBL" id="KKN37394.1"/>
    </source>
</evidence>
<proteinExistence type="predicted"/>
<sequence length="312" mass="33531">MKAILLGLSLFPLAAFAGEKIDKQIDVPSGGTIFIENQRGDIHITGWDKNEFKVSGELDDKAQGYELNTSGDKTQFIVKMPRKSNWGNSGDGSNLTIFMPKSSSLEFAGVNVSVTAKELKNGAEVDVVNGEITVDDIAGNIKLTTVNGDVNAQSLSGNIKFETVNGEINDRESSGELRFSAVNGDIKSTSSANDVRLENVNGDINFTLSSIKNLRINTVNGEAEVHIKELLKGGDVRFESVSGDGDFYFPDSVSANFEIKAHANGKIINKVTSDKVSKAKYGPASDLEFSINGGNANVEMDTISGRIELRTK</sequence>
<dbReference type="AlphaFoldDB" id="A0A0F9Q4G0"/>
<reference evidence="1" key="1">
    <citation type="journal article" date="2015" name="Nature">
        <title>Complex archaea that bridge the gap between prokaryotes and eukaryotes.</title>
        <authorList>
            <person name="Spang A."/>
            <person name="Saw J.H."/>
            <person name="Jorgensen S.L."/>
            <person name="Zaremba-Niedzwiedzka K."/>
            <person name="Martijn J."/>
            <person name="Lind A.E."/>
            <person name="van Eijk R."/>
            <person name="Schleper C."/>
            <person name="Guy L."/>
            <person name="Ettema T.J."/>
        </authorList>
    </citation>
    <scope>NUCLEOTIDE SEQUENCE</scope>
</reference>
<dbReference type="EMBL" id="LAZR01001897">
    <property type="protein sequence ID" value="KKN37394.1"/>
    <property type="molecule type" value="Genomic_DNA"/>
</dbReference>
<gene>
    <name evidence="1" type="ORF">LCGC14_0764040</name>
</gene>
<name>A0A0F9Q4G0_9ZZZZ</name>
<comment type="caution">
    <text evidence="1">The sequence shown here is derived from an EMBL/GenBank/DDBJ whole genome shotgun (WGS) entry which is preliminary data.</text>
</comment>
<accession>A0A0F9Q4G0</accession>